<dbReference type="UniPathway" id="UPA00077">
    <property type="reaction ID" value="UER00155"/>
</dbReference>
<comment type="caution">
    <text evidence="10">The sequence shown here is derived from an EMBL/GenBank/DDBJ whole genome shotgun (WGS) entry which is preliminary data.</text>
</comment>
<dbReference type="Pfam" id="PF01288">
    <property type="entry name" value="HPPK"/>
    <property type="match status" value="1"/>
</dbReference>
<dbReference type="Gene3D" id="3.30.70.560">
    <property type="entry name" value="7,8-Dihydro-6-hydroxymethylpterin-pyrophosphokinase HPPK"/>
    <property type="match status" value="1"/>
</dbReference>
<reference evidence="10 11" key="1">
    <citation type="submission" date="2019-06" db="EMBL/GenBank/DDBJ databases">
        <authorList>
            <person name="Li F."/>
        </authorList>
    </citation>
    <scope>NUCLEOTIDE SEQUENCE [LARGE SCALE GENOMIC DNA]</scope>
    <source>
        <strain evidence="10 11">10F1D-1</strain>
    </source>
</reference>
<dbReference type="GO" id="GO:0016301">
    <property type="term" value="F:kinase activity"/>
    <property type="evidence" value="ECO:0007669"/>
    <property type="project" value="UniProtKB-KW"/>
</dbReference>
<sequence>MTDVPRTAVIALGANLGERETTIRQAVAELEATEQIDVLAVSPLYDSVALTLQGRDESKPGYLNGVALVTTTLDPETLLAVLQGIETAHGRVRVERWGDRTLDLDLIDFAGMTRDSDLLTLPHPRAVERDFVLRPWLDVDPDAELVGEGRVADLLARLDRSR</sequence>
<evidence type="ECO:0000256" key="5">
    <source>
        <dbReference type="ARBA" id="ARBA00022741"/>
    </source>
</evidence>
<evidence type="ECO:0000256" key="8">
    <source>
        <dbReference type="ARBA" id="ARBA00022909"/>
    </source>
</evidence>
<evidence type="ECO:0000259" key="9">
    <source>
        <dbReference type="Pfam" id="PF01288"/>
    </source>
</evidence>
<evidence type="ECO:0000256" key="7">
    <source>
        <dbReference type="ARBA" id="ARBA00022840"/>
    </source>
</evidence>
<dbReference type="InterPro" id="IPR000550">
    <property type="entry name" value="Hppk"/>
</dbReference>
<protein>
    <recommendedName>
        <fullName evidence="3">2-amino-4-hydroxy-6-hydroxymethyldihydropteridine diphosphokinase</fullName>
        <ecNumber evidence="3">2.7.6.3</ecNumber>
    </recommendedName>
</protein>
<feature type="domain" description="7,8-dihydro-6-hydroxymethylpterin-pyrophosphokinase" evidence="9">
    <location>
        <begin position="9"/>
        <end position="141"/>
    </location>
</feature>
<keyword evidence="6 10" id="KW-0418">Kinase</keyword>
<dbReference type="PANTHER" id="PTHR43071:SF1">
    <property type="entry name" value="2-AMINO-4-HYDROXY-6-HYDROXYMETHYLDIHYDROPTERIDINE PYROPHOSPHOKINASE"/>
    <property type="match status" value="1"/>
</dbReference>
<comment type="pathway">
    <text evidence="2">Cofactor biosynthesis; tetrahydrofolate biosynthesis; 2-amino-4-hydroxy-6-hydroxymethyl-7,8-dihydropteridine diphosphate from 7,8-dihydroneopterin triphosphate: step 4/4.</text>
</comment>
<evidence type="ECO:0000256" key="6">
    <source>
        <dbReference type="ARBA" id="ARBA00022777"/>
    </source>
</evidence>
<keyword evidence="11" id="KW-1185">Reference proteome</keyword>
<dbReference type="GO" id="GO:0003848">
    <property type="term" value="F:2-amino-4-hydroxy-6-hydroxymethyldihydropteridine diphosphokinase activity"/>
    <property type="evidence" value="ECO:0007669"/>
    <property type="project" value="UniProtKB-EC"/>
</dbReference>
<proteinExistence type="predicted"/>
<keyword evidence="4 10" id="KW-0808">Transferase</keyword>
<evidence type="ECO:0000256" key="2">
    <source>
        <dbReference type="ARBA" id="ARBA00005051"/>
    </source>
</evidence>
<keyword evidence="7" id="KW-0067">ATP-binding</keyword>
<dbReference type="InterPro" id="IPR035907">
    <property type="entry name" value="Hppk_sf"/>
</dbReference>
<evidence type="ECO:0000313" key="10">
    <source>
        <dbReference type="EMBL" id="TPW74213.1"/>
    </source>
</evidence>
<keyword evidence="8" id="KW-0289">Folate biosynthesis</keyword>
<dbReference type="CDD" id="cd00483">
    <property type="entry name" value="HPPK"/>
    <property type="match status" value="1"/>
</dbReference>
<evidence type="ECO:0000256" key="1">
    <source>
        <dbReference type="ARBA" id="ARBA00000198"/>
    </source>
</evidence>
<accession>A0A506XX58</accession>
<dbReference type="EMBL" id="VHQG01000005">
    <property type="protein sequence ID" value="TPW74213.1"/>
    <property type="molecule type" value="Genomic_DNA"/>
</dbReference>
<evidence type="ECO:0000313" key="11">
    <source>
        <dbReference type="Proteomes" id="UP000316252"/>
    </source>
</evidence>
<evidence type="ECO:0000256" key="3">
    <source>
        <dbReference type="ARBA" id="ARBA00013253"/>
    </source>
</evidence>
<dbReference type="OrthoDB" id="9808041at2"/>
<dbReference type="PANTHER" id="PTHR43071">
    <property type="entry name" value="2-AMINO-4-HYDROXY-6-HYDROXYMETHYLDIHYDROPTERIDINE PYROPHOSPHOKINASE"/>
    <property type="match status" value="1"/>
</dbReference>
<dbReference type="EC" id="2.7.6.3" evidence="3"/>
<dbReference type="GO" id="GO:0046656">
    <property type="term" value="P:folic acid biosynthetic process"/>
    <property type="evidence" value="ECO:0007669"/>
    <property type="project" value="UniProtKB-KW"/>
</dbReference>
<comment type="catalytic activity">
    <reaction evidence="1">
        <text>6-hydroxymethyl-7,8-dihydropterin + ATP = (7,8-dihydropterin-6-yl)methyl diphosphate + AMP + H(+)</text>
        <dbReference type="Rhea" id="RHEA:11412"/>
        <dbReference type="ChEBI" id="CHEBI:15378"/>
        <dbReference type="ChEBI" id="CHEBI:30616"/>
        <dbReference type="ChEBI" id="CHEBI:44841"/>
        <dbReference type="ChEBI" id="CHEBI:72950"/>
        <dbReference type="ChEBI" id="CHEBI:456215"/>
        <dbReference type="EC" id="2.7.6.3"/>
    </reaction>
</comment>
<dbReference type="GO" id="GO:0005524">
    <property type="term" value="F:ATP binding"/>
    <property type="evidence" value="ECO:0007669"/>
    <property type="project" value="UniProtKB-KW"/>
</dbReference>
<dbReference type="NCBIfam" id="TIGR01498">
    <property type="entry name" value="folK"/>
    <property type="match status" value="1"/>
</dbReference>
<dbReference type="RefSeq" id="WP_141164791.1">
    <property type="nucleotide sequence ID" value="NZ_VHQG01000005.1"/>
</dbReference>
<dbReference type="AlphaFoldDB" id="A0A506XX58"/>
<organism evidence="10 11">
    <name type="scientific">Schumannella soli</name>
    <dbReference type="NCBI Taxonomy" id="2590779"/>
    <lineage>
        <taxon>Bacteria</taxon>
        <taxon>Bacillati</taxon>
        <taxon>Actinomycetota</taxon>
        <taxon>Actinomycetes</taxon>
        <taxon>Micrococcales</taxon>
        <taxon>Microbacteriaceae</taxon>
        <taxon>Schumannella</taxon>
    </lineage>
</organism>
<dbReference type="SUPFAM" id="SSF55083">
    <property type="entry name" value="6-hydroxymethyl-7,8-dihydropterin pyrophosphokinase, HPPK"/>
    <property type="match status" value="1"/>
</dbReference>
<dbReference type="GO" id="GO:0046654">
    <property type="term" value="P:tetrahydrofolate biosynthetic process"/>
    <property type="evidence" value="ECO:0007669"/>
    <property type="project" value="UniProtKB-UniPathway"/>
</dbReference>
<evidence type="ECO:0000256" key="4">
    <source>
        <dbReference type="ARBA" id="ARBA00022679"/>
    </source>
</evidence>
<name>A0A506XX58_9MICO</name>
<keyword evidence="5" id="KW-0547">Nucleotide-binding</keyword>
<dbReference type="Proteomes" id="UP000316252">
    <property type="component" value="Unassembled WGS sequence"/>
</dbReference>
<gene>
    <name evidence="10" type="primary">folK</name>
    <name evidence="10" type="ORF">FJ657_16445</name>
</gene>